<dbReference type="Pfam" id="PF01609">
    <property type="entry name" value="DDE_Tnp_1"/>
    <property type="match status" value="1"/>
</dbReference>
<dbReference type="GO" id="GO:0003677">
    <property type="term" value="F:DNA binding"/>
    <property type="evidence" value="ECO:0007669"/>
    <property type="project" value="InterPro"/>
</dbReference>
<evidence type="ECO:0000313" key="3">
    <source>
        <dbReference type="EMBL" id="ELY85303.1"/>
    </source>
</evidence>
<organism evidence="3 4">
    <name type="scientific">Natrialba taiwanensis DSM 12281</name>
    <dbReference type="NCBI Taxonomy" id="1230458"/>
    <lineage>
        <taxon>Archaea</taxon>
        <taxon>Methanobacteriati</taxon>
        <taxon>Methanobacteriota</taxon>
        <taxon>Stenosarchaea group</taxon>
        <taxon>Halobacteria</taxon>
        <taxon>Halobacteriales</taxon>
        <taxon>Natrialbaceae</taxon>
        <taxon>Natrialba</taxon>
    </lineage>
</organism>
<sequence length="259" mass="29260">MSPATLQDHPSVDSFFNVAETETLALFEHLSFEFLEEFDVFAPAETGRTREHEPPELMRGFLHCYYKDIYGIRPVERELQNTVVWLSCGFDRPPSRDAVDRFLTDLEHIVDEVFDHLVKQAACRGLLDLTYCIDSSNVRTMPADQDASKCYDPTDDEYYYGYGCTIVSTGQKIPIAVEFTESKQAPEETAMRVIRDAFAVKQPIWMVGDSTYDTLDWHDPCGQQVVVPVARTTHGTLMTRKTSSTGSKTASKNTARTSS</sequence>
<dbReference type="InterPro" id="IPR002559">
    <property type="entry name" value="Transposase_11"/>
</dbReference>
<proteinExistence type="predicted"/>
<evidence type="ECO:0000259" key="2">
    <source>
        <dbReference type="Pfam" id="PF01609"/>
    </source>
</evidence>
<gene>
    <name evidence="3" type="ORF">C484_20722</name>
</gene>
<evidence type="ECO:0000313" key="4">
    <source>
        <dbReference type="Proteomes" id="UP000011648"/>
    </source>
</evidence>
<reference evidence="3 4" key="1">
    <citation type="journal article" date="2014" name="PLoS Genet.">
        <title>Phylogenetically driven sequencing of extremely halophilic archaea reveals strategies for static and dynamic osmo-response.</title>
        <authorList>
            <person name="Becker E.A."/>
            <person name="Seitzer P.M."/>
            <person name="Tritt A."/>
            <person name="Larsen D."/>
            <person name="Krusor M."/>
            <person name="Yao A.I."/>
            <person name="Wu D."/>
            <person name="Madern D."/>
            <person name="Eisen J.A."/>
            <person name="Darling A.E."/>
            <person name="Facciotti M.T."/>
        </authorList>
    </citation>
    <scope>NUCLEOTIDE SEQUENCE [LARGE SCALE GENOMIC DNA]</scope>
    <source>
        <strain evidence="3 4">DSM 12281</strain>
    </source>
</reference>
<feature type="compositionally biased region" description="Low complexity" evidence="1">
    <location>
        <begin position="239"/>
        <end position="259"/>
    </location>
</feature>
<name>L9ZJF6_9EURY</name>
<dbReference type="Proteomes" id="UP000011648">
    <property type="component" value="Unassembled WGS sequence"/>
</dbReference>
<dbReference type="EMBL" id="AOIL01000068">
    <property type="protein sequence ID" value="ELY85303.1"/>
    <property type="molecule type" value="Genomic_DNA"/>
</dbReference>
<protein>
    <recommendedName>
        <fullName evidence="2">Transposase IS4-like domain-containing protein</fullName>
    </recommendedName>
</protein>
<dbReference type="GO" id="GO:0006313">
    <property type="term" value="P:DNA transposition"/>
    <property type="evidence" value="ECO:0007669"/>
    <property type="project" value="InterPro"/>
</dbReference>
<comment type="caution">
    <text evidence="3">The sequence shown here is derived from an EMBL/GenBank/DDBJ whole genome shotgun (WGS) entry which is preliminary data.</text>
</comment>
<feature type="region of interest" description="Disordered" evidence="1">
    <location>
        <begin position="236"/>
        <end position="259"/>
    </location>
</feature>
<accession>L9ZJF6</accession>
<keyword evidence="4" id="KW-1185">Reference proteome</keyword>
<evidence type="ECO:0000256" key="1">
    <source>
        <dbReference type="SAM" id="MobiDB-lite"/>
    </source>
</evidence>
<dbReference type="PATRIC" id="fig|1230458.4.peg.4173"/>
<dbReference type="GO" id="GO:0004803">
    <property type="term" value="F:transposase activity"/>
    <property type="evidence" value="ECO:0007669"/>
    <property type="project" value="InterPro"/>
</dbReference>
<dbReference type="AlphaFoldDB" id="L9ZJF6"/>
<feature type="domain" description="Transposase IS4-like" evidence="2">
    <location>
        <begin position="130"/>
        <end position="229"/>
    </location>
</feature>